<keyword evidence="1" id="KW-0547">Nucleotide-binding</keyword>
<evidence type="ECO:0000256" key="1">
    <source>
        <dbReference type="ARBA" id="ARBA00022741"/>
    </source>
</evidence>
<proteinExistence type="predicted"/>
<evidence type="ECO:0000259" key="4">
    <source>
        <dbReference type="PROSITE" id="PS50127"/>
    </source>
</evidence>
<sequence length="199" mass="22459">MANMSVVRIKRELAEVLQGEEVRQGLIKIELVNDSWTELRGEIIGPLDTPYEGGRFALEIKVPEEYPFGPPKVRFTTRIWHPNISFVSGTICKDILKVNWAAAMTLRTILLSLQGLLSAPEPDEPQDTVVGVQFKQKHDIFVVTAKHWTGAYAGGPYSFADCDAKIQQLKDMGVDENEARTMLSRQNWDLANATERLFR</sequence>
<dbReference type="SUPFAM" id="SSF54495">
    <property type="entry name" value="UBC-like"/>
    <property type="match status" value="1"/>
</dbReference>
<dbReference type="Gene3D" id="1.10.8.10">
    <property type="entry name" value="DNA helicase RuvA subunit, C-terminal domain"/>
    <property type="match status" value="1"/>
</dbReference>
<dbReference type="CDD" id="cd14391">
    <property type="entry name" value="UBA_II_E2_UBCD4"/>
    <property type="match status" value="1"/>
</dbReference>
<feature type="domain" description="UBA" evidence="3">
    <location>
        <begin position="161"/>
        <end position="199"/>
    </location>
</feature>
<dbReference type="SUPFAM" id="SSF46934">
    <property type="entry name" value="UBA-like"/>
    <property type="match status" value="1"/>
</dbReference>
<dbReference type="EMBL" id="JAJJHW010000095">
    <property type="protein sequence ID" value="KAH8386861.1"/>
    <property type="molecule type" value="Genomic_DNA"/>
</dbReference>
<dbReference type="Pfam" id="PF00179">
    <property type="entry name" value="UQ_con"/>
    <property type="match status" value="1"/>
</dbReference>
<evidence type="ECO:0000313" key="5">
    <source>
        <dbReference type="EMBL" id="KAH8386861.1"/>
    </source>
</evidence>
<dbReference type="Proteomes" id="UP001200034">
    <property type="component" value="Unassembled WGS sequence"/>
</dbReference>
<accession>A0AAD4PPQ3</accession>
<dbReference type="InterPro" id="IPR015940">
    <property type="entry name" value="UBA"/>
</dbReference>
<comment type="caution">
    <text evidence="5">The sequence shown here is derived from an EMBL/GenBank/DDBJ whole genome shotgun (WGS) entry which is preliminary data.</text>
</comment>
<dbReference type="SMART" id="SM00212">
    <property type="entry name" value="UBCc"/>
    <property type="match status" value="1"/>
</dbReference>
<organism evidence="5 6">
    <name type="scientific">Drosophila rubida</name>
    <dbReference type="NCBI Taxonomy" id="30044"/>
    <lineage>
        <taxon>Eukaryota</taxon>
        <taxon>Metazoa</taxon>
        <taxon>Ecdysozoa</taxon>
        <taxon>Arthropoda</taxon>
        <taxon>Hexapoda</taxon>
        <taxon>Insecta</taxon>
        <taxon>Pterygota</taxon>
        <taxon>Neoptera</taxon>
        <taxon>Endopterygota</taxon>
        <taxon>Diptera</taxon>
        <taxon>Brachycera</taxon>
        <taxon>Muscomorpha</taxon>
        <taxon>Ephydroidea</taxon>
        <taxon>Drosophilidae</taxon>
        <taxon>Drosophila</taxon>
    </lineage>
</organism>
<dbReference type="InterPro" id="IPR042614">
    <property type="entry name" value="UBCD4_UBA"/>
</dbReference>
<feature type="domain" description="UBC core" evidence="4">
    <location>
        <begin position="4"/>
        <end position="154"/>
    </location>
</feature>
<dbReference type="PROSITE" id="PS50127">
    <property type="entry name" value="UBC_2"/>
    <property type="match status" value="1"/>
</dbReference>
<dbReference type="InterPro" id="IPR000608">
    <property type="entry name" value="UBC"/>
</dbReference>
<gene>
    <name evidence="5" type="ORF">KR093_003081</name>
</gene>
<dbReference type="PANTHER" id="PTHR24068">
    <property type="entry name" value="UBIQUITIN-CONJUGATING ENZYME E2"/>
    <property type="match status" value="1"/>
</dbReference>
<protein>
    <recommendedName>
        <fullName evidence="7">E2 ubiquitin-conjugating enzyme</fullName>
    </recommendedName>
</protein>
<dbReference type="Gene3D" id="3.10.110.10">
    <property type="entry name" value="Ubiquitin Conjugating Enzyme"/>
    <property type="match status" value="1"/>
</dbReference>
<name>A0AAD4PPQ3_9MUSC</name>
<keyword evidence="6" id="KW-1185">Reference proteome</keyword>
<dbReference type="CDD" id="cd23800">
    <property type="entry name" value="UBCc_UBE2K"/>
    <property type="match status" value="1"/>
</dbReference>
<dbReference type="SMART" id="SM00165">
    <property type="entry name" value="UBA"/>
    <property type="match status" value="1"/>
</dbReference>
<evidence type="ECO:0000256" key="2">
    <source>
        <dbReference type="ARBA" id="ARBA00022840"/>
    </source>
</evidence>
<dbReference type="FunFam" id="1.10.8.10:FF:000010">
    <property type="entry name" value="Putative ubiquitin-conjugating enzyme e2 k"/>
    <property type="match status" value="1"/>
</dbReference>
<evidence type="ECO:0008006" key="7">
    <source>
        <dbReference type="Google" id="ProtNLM"/>
    </source>
</evidence>
<dbReference type="PROSITE" id="PS50030">
    <property type="entry name" value="UBA"/>
    <property type="match status" value="1"/>
</dbReference>
<dbReference type="AlphaFoldDB" id="A0AAD4PPQ3"/>
<reference evidence="5" key="1">
    <citation type="journal article" date="2021" name="Mol. Ecol. Resour.">
        <title>Phylogenomic analyses of the genus Drosophila reveals genomic signals of climate adaptation.</title>
        <authorList>
            <person name="Li F."/>
            <person name="Rane R.V."/>
            <person name="Luria V."/>
            <person name="Xiong Z."/>
            <person name="Chen J."/>
            <person name="Li Z."/>
            <person name="Catullo R.A."/>
            <person name="Griffin P.C."/>
            <person name="Schiffer M."/>
            <person name="Pearce S."/>
            <person name="Lee S.F."/>
            <person name="McElroy K."/>
            <person name="Stocker A."/>
            <person name="Shirriffs J."/>
            <person name="Cockerell F."/>
            <person name="Coppin C."/>
            <person name="Sgro C.M."/>
            <person name="Karger A."/>
            <person name="Cain J.W."/>
            <person name="Weber J.A."/>
            <person name="Santpere G."/>
            <person name="Kirschner M.W."/>
            <person name="Hoffmann A.A."/>
            <person name="Oakeshott J.G."/>
            <person name="Zhang G."/>
        </authorList>
    </citation>
    <scope>NUCLEOTIDE SEQUENCE</scope>
    <source>
        <strain evidence="5">BGI-SZ-2011g</strain>
    </source>
</reference>
<dbReference type="GO" id="GO:0005524">
    <property type="term" value="F:ATP binding"/>
    <property type="evidence" value="ECO:0007669"/>
    <property type="project" value="UniProtKB-KW"/>
</dbReference>
<dbReference type="InterPro" id="IPR009060">
    <property type="entry name" value="UBA-like_sf"/>
</dbReference>
<dbReference type="InterPro" id="IPR016135">
    <property type="entry name" value="UBQ-conjugating_enzyme/RWD"/>
</dbReference>
<evidence type="ECO:0000313" key="6">
    <source>
        <dbReference type="Proteomes" id="UP001200034"/>
    </source>
</evidence>
<keyword evidence="2" id="KW-0067">ATP-binding</keyword>
<evidence type="ECO:0000259" key="3">
    <source>
        <dbReference type="PROSITE" id="PS50030"/>
    </source>
</evidence>